<accession>A0A0A9HID2</accession>
<organism evidence="1">
    <name type="scientific">Arundo donax</name>
    <name type="common">Giant reed</name>
    <name type="synonym">Donax arundinaceus</name>
    <dbReference type="NCBI Taxonomy" id="35708"/>
    <lineage>
        <taxon>Eukaryota</taxon>
        <taxon>Viridiplantae</taxon>
        <taxon>Streptophyta</taxon>
        <taxon>Embryophyta</taxon>
        <taxon>Tracheophyta</taxon>
        <taxon>Spermatophyta</taxon>
        <taxon>Magnoliopsida</taxon>
        <taxon>Liliopsida</taxon>
        <taxon>Poales</taxon>
        <taxon>Poaceae</taxon>
        <taxon>PACMAD clade</taxon>
        <taxon>Arundinoideae</taxon>
        <taxon>Arundineae</taxon>
        <taxon>Arundo</taxon>
    </lineage>
</organism>
<proteinExistence type="predicted"/>
<dbReference type="AlphaFoldDB" id="A0A0A9HID2"/>
<evidence type="ECO:0000313" key="1">
    <source>
        <dbReference type="EMBL" id="JAE32633.1"/>
    </source>
</evidence>
<dbReference type="EMBL" id="GBRH01165263">
    <property type="protein sequence ID" value="JAE32633.1"/>
    <property type="molecule type" value="Transcribed_RNA"/>
</dbReference>
<sequence length="55" mass="6493">MARQEFVWSGLVHVRTRALVEGGREQELMLFSTNCYVHLFLVMLLSINQHLELYL</sequence>
<name>A0A0A9HID2_ARUDO</name>
<protein>
    <submittedName>
        <fullName evidence="1">Uncharacterized protein</fullName>
    </submittedName>
</protein>
<reference evidence="1" key="2">
    <citation type="journal article" date="2015" name="Data Brief">
        <title>Shoot transcriptome of the giant reed, Arundo donax.</title>
        <authorList>
            <person name="Barrero R.A."/>
            <person name="Guerrero F.D."/>
            <person name="Moolhuijzen P."/>
            <person name="Goolsby J.A."/>
            <person name="Tidwell J."/>
            <person name="Bellgard S.E."/>
            <person name="Bellgard M.I."/>
        </authorList>
    </citation>
    <scope>NUCLEOTIDE SEQUENCE</scope>
    <source>
        <tissue evidence="1">Shoot tissue taken approximately 20 cm above the soil surface</tissue>
    </source>
</reference>
<reference evidence="1" key="1">
    <citation type="submission" date="2014-09" db="EMBL/GenBank/DDBJ databases">
        <authorList>
            <person name="Magalhaes I.L.F."/>
            <person name="Oliveira U."/>
            <person name="Santos F.R."/>
            <person name="Vidigal T.H.D.A."/>
            <person name="Brescovit A.D."/>
            <person name="Santos A.J."/>
        </authorList>
    </citation>
    <scope>NUCLEOTIDE SEQUENCE</scope>
    <source>
        <tissue evidence="1">Shoot tissue taken approximately 20 cm above the soil surface</tissue>
    </source>
</reference>